<comment type="caution">
    <text evidence="10">The sequence shown here is derived from an EMBL/GenBank/DDBJ whole genome shotgun (WGS) entry which is preliminary data.</text>
</comment>
<dbReference type="PROSITE" id="PS50109">
    <property type="entry name" value="HIS_KIN"/>
    <property type="match status" value="1"/>
</dbReference>
<comment type="catalytic activity">
    <reaction evidence="1">
        <text>ATP + protein L-histidine = ADP + protein N-phospho-L-histidine.</text>
        <dbReference type="EC" id="2.7.13.3"/>
    </reaction>
</comment>
<dbReference type="SMART" id="SM00387">
    <property type="entry name" value="HATPase_c"/>
    <property type="match status" value="1"/>
</dbReference>
<sequence length="357" mass="40144">MNSTELKLRERIKELTCLYEISSIIGNTDIHSLPNSLNAILKSLKKAFQYPKFTEIEIAYEGISYTTGTMNYEVKITSPLKLFNKSKGSLTASLKEEKSSFLKEEKQLIDSVALKISNLLERIEVKNNENSLRRQVERTDRLNILGEITAGIAHELNTPLTNILGFSELLKENCKQEEESKDLDKIIQNAIYSREVVKKLMFFACEMPQARETIDIVPTIKSAIDLLRPTLRKKQIECILKTNEELFLKADALQITQVLFNLVMNAIYFTPEQGTIEINAFQKNEQIIINVKDEGSGLTAEAKEKLFEPFFTTKPIGEGSGLGLSVVHGIVASHQGSISAKNNTEKGATFEIKLPIN</sequence>
<evidence type="ECO:0000313" key="10">
    <source>
        <dbReference type="EMBL" id="MDR6302268.1"/>
    </source>
</evidence>
<dbReference type="Gene3D" id="1.10.287.130">
    <property type="match status" value="1"/>
</dbReference>
<dbReference type="InterPro" id="IPR005467">
    <property type="entry name" value="His_kinase_dom"/>
</dbReference>
<dbReference type="GO" id="GO:0016301">
    <property type="term" value="F:kinase activity"/>
    <property type="evidence" value="ECO:0007669"/>
    <property type="project" value="UniProtKB-KW"/>
</dbReference>
<dbReference type="EC" id="2.7.13.3" evidence="2"/>
<keyword evidence="8" id="KW-0902">Two-component regulatory system</keyword>
<dbReference type="InterPro" id="IPR036890">
    <property type="entry name" value="HATPase_C_sf"/>
</dbReference>
<keyword evidence="3" id="KW-0597">Phosphoprotein</keyword>
<dbReference type="Pfam" id="PF00512">
    <property type="entry name" value="HisKA"/>
    <property type="match status" value="1"/>
</dbReference>
<evidence type="ECO:0000256" key="4">
    <source>
        <dbReference type="ARBA" id="ARBA00022679"/>
    </source>
</evidence>
<reference evidence="10 11" key="1">
    <citation type="submission" date="2023-07" db="EMBL/GenBank/DDBJ databases">
        <title>Genomic Encyclopedia of Type Strains, Phase IV (KMG-IV): sequencing the most valuable type-strain genomes for metagenomic binning, comparative biology and taxonomic classification.</title>
        <authorList>
            <person name="Goeker M."/>
        </authorList>
    </citation>
    <scope>NUCLEOTIDE SEQUENCE [LARGE SCALE GENOMIC DNA]</scope>
    <source>
        <strain evidence="10 11">DSM 102814</strain>
    </source>
</reference>
<dbReference type="InterPro" id="IPR003594">
    <property type="entry name" value="HATPase_dom"/>
</dbReference>
<dbReference type="InterPro" id="IPR003661">
    <property type="entry name" value="HisK_dim/P_dom"/>
</dbReference>
<dbReference type="PANTHER" id="PTHR43065:SF10">
    <property type="entry name" value="PEROXIDE STRESS-ACTIVATED HISTIDINE KINASE MAK3"/>
    <property type="match status" value="1"/>
</dbReference>
<accession>A0ABU1K9I7</accession>
<evidence type="ECO:0000256" key="5">
    <source>
        <dbReference type="ARBA" id="ARBA00022741"/>
    </source>
</evidence>
<organism evidence="10 11">
    <name type="scientific">Mesonia maritima</name>
    <dbReference type="NCBI Taxonomy" id="1793873"/>
    <lineage>
        <taxon>Bacteria</taxon>
        <taxon>Pseudomonadati</taxon>
        <taxon>Bacteroidota</taxon>
        <taxon>Flavobacteriia</taxon>
        <taxon>Flavobacteriales</taxon>
        <taxon>Flavobacteriaceae</taxon>
        <taxon>Mesonia</taxon>
    </lineage>
</organism>
<dbReference type="PRINTS" id="PR00344">
    <property type="entry name" value="BCTRLSENSOR"/>
</dbReference>
<keyword evidence="5" id="KW-0547">Nucleotide-binding</keyword>
<keyword evidence="6 10" id="KW-0418">Kinase</keyword>
<dbReference type="RefSeq" id="WP_309730720.1">
    <property type="nucleotide sequence ID" value="NZ_JAVDQA010000013.1"/>
</dbReference>
<dbReference type="InterPro" id="IPR004358">
    <property type="entry name" value="Sig_transdc_His_kin-like_C"/>
</dbReference>
<proteinExistence type="predicted"/>
<dbReference type="SUPFAM" id="SSF55874">
    <property type="entry name" value="ATPase domain of HSP90 chaperone/DNA topoisomerase II/histidine kinase"/>
    <property type="match status" value="1"/>
</dbReference>
<keyword evidence="7" id="KW-0067">ATP-binding</keyword>
<dbReference type="CDD" id="cd00082">
    <property type="entry name" value="HisKA"/>
    <property type="match status" value="1"/>
</dbReference>
<evidence type="ECO:0000313" key="11">
    <source>
        <dbReference type="Proteomes" id="UP001257659"/>
    </source>
</evidence>
<evidence type="ECO:0000256" key="8">
    <source>
        <dbReference type="ARBA" id="ARBA00023012"/>
    </source>
</evidence>
<dbReference type="SUPFAM" id="SSF47384">
    <property type="entry name" value="Homodimeric domain of signal transducing histidine kinase"/>
    <property type="match status" value="1"/>
</dbReference>
<dbReference type="SMART" id="SM00388">
    <property type="entry name" value="HisKA"/>
    <property type="match status" value="1"/>
</dbReference>
<evidence type="ECO:0000256" key="1">
    <source>
        <dbReference type="ARBA" id="ARBA00000085"/>
    </source>
</evidence>
<evidence type="ECO:0000259" key="9">
    <source>
        <dbReference type="PROSITE" id="PS50109"/>
    </source>
</evidence>
<dbReference type="PANTHER" id="PTHR43065">
    <property type="entry name" value="SENSOR HISTIDINE KINASE"/>
    <property type="match status" value="1"/>
</dbReference>
<keyword evidence="11" id="KW-1185">Reference proteome</keyword>
<dbReference type="Gene3D" id="3.30.565.10">
    <property type="entry name" value="Histidine kinase-like ATPase, C-terminal domain"/>
    <property type="match status" value="1"/>
</dbReference>
<dbReference type="Pfam" id="PF02518">
    <property type="entry name" value="HATPase_c"/>
    <property type="match status" value="1"/>
</dbReference>
<evidence type="ECO:0000256" key="2">
    <source>
        <dbReference type="ARBA" id="ARBA00012438"/>
    </source>
</evidence>
<name>A0ABU1K9I7_9FLAO</name>
<protein>
    <recommendedName>
        <fullName evidence="2">histidine kinase</fullName>
        <ecNumber evidence="2">2.7.13.3</ecNumber>
    </recommendedName>
</protein>
<gene>
    <name evidence="10" type="ORF">GGR31_002948</name>
</gene>
<evidence type="ECO:0000256" key="3">
    <source>
        <dbReference type="ARBA" id="ARBA00022553"/>
    </source>
</evidence>
<dbReference type="Proteomes" id="UP001257659">
    <property type="component" value="Unassembled WGS sequence"/>
</dbReference>
<evidence type="ECO:0000256" key="7">
    <source>
        <dbReference type="ARBA" id="ARBA00022840"/>
    </source>
</evidence>
<keyword evidence="4" id="KW-0808">Transferase</keyword>
<feature type="domain" description="Histidine kinase" evidence="9">
    <location>
        <begin position="151"/>
        <end position="357"/>
    </location>
</feature>
<evidence type="ECO:0000256" key="6">
    <source>
        <dbReference type="ARBA" id="ARBA00022777"/>
    </source>
</evidence>
<dbReference type="EMBL" id="JAVDQA010000013">
    <property type="protein sequence ID" value="MDR6302268.1"/>
    <property type="molecule type" value="Genomic_DNA"/>
</dbReference>
<dbReference type="InterPro" id="IPR036097">
    <property type="entry name" value="HisK_dim/P_sf"/>
</dbReference>